<reference evidence="1 2" key="1">
    <citation type="submission" date="2014-11" db="EMBL/GenBank/DDBJ databases">
        <authorList>
            <person name="Wibberg Daniel"/>
        </authorList>
    </citation>
    <scope>NUCLEOTIDE SEQUENCE [LARGE SCALE GENOMIC DNA]</scope>
    <source>
        <strain evidence="1">Rhizoctonia solani AG1-IB 7/3/14</strain>
    </source>
</reference>
<keyword evidence="2" id="KW-1185">Reference proteome</keyword>
<sequence length="334" mass="40406">MAYLLSRDLVLILAPRIRTVELPPIPDTPEQIHRRAFEWAEEEASQRLLRGDPGARYIYSGFPTWTNWDLFTRLENAERLRNRRPLIRRLSNSVEPEDLIDIYYEWRDLRDKWEDRYWDPAWAPFMHDNGGPIHQELRDEQQTPMGNALEAARICEREKYDVPWAEDEFTRGYLWDEGYIHTDWLWIQQHIWRWCVEHENDERRAVERAPLPRFLPWMNSDSWREVRSIWHIVANKWAEKRKDLSWLEWDQREVVTDEERYLLEESFYDQGPRGSLQAFPDPTLRVGLRGNEWEEIRNSGPFLDQEELLGYVETPQLNPLRLEEDWDSEGTETV</sequence>
<organism evidence="1 2">
    <name type="scientific">Thanatephorus cucumeris (strain AG1-IB / isolate 7/3/14)</name>
    <name type="common">Lettuce bottom rot fungus</name>
    <name type="synonym">Rhizoctonia solani</name>
    <dbReference type="NCBI Taxonomy" id="1108050"/>
    <lineage>
        <taxon>Eukaryota</taxon>
        <taxon>Fungi</taxon>
        <taxon>Dikarya</taxon>
        <taxon>Basidiomycota</taxon>
        <taxon>Agaricomycotina</taxon>
        <taxon>Agaricomycetes</taxon>
        <taxon>Cantharellales</taxon>
        <taxon>Ceratobasidiaceae</taxon>
        <taxon>Rhizoctonia</taxon>
        <taxon>Rhizoctonia solani AG-1</taxon>
    </lineage>
</organism>
<proteinExistence type="predicted"/>
<gene>
    <name evidence="1" type="ORF">RSOLAG1IB_06176</name>
</gene>
<name>A0A0B7F6P8_THACB</name>
<accession>A0A0B7F6P8</accession>
<evidence type="ECO:0000313" key="2">
    <source>
        <dbReference type="Proteomes" id="UP000059188"/>
    </source>
</evidence>
<dbReference type="Proteomes" id="UP000059188">
    <property type="component" value="Unassembled WGS sequence"/>
</dbReference>
<dbReference type="AlphaFoldDB" id="A0A0B7F6P8"/>
<evidence type="ECO:0000313" key="1">
    <source>
        <dbReference type="EMBL" id="CEL53210.1"/>
    </source>
</evidence>
<dbReference type="EMBL" id="LN679111">
    <property type="protein sequence ID" value="CEL53210.1"/>
    <property type="molecule type" value="Genomic_DNA"/>
</dbReference>
<protein>
    <submittedName>
        <fullName evidence="1">Uncharacterized protein</fullName>
    </submittedName>
</protein>
<dbReference type="STRING" id="1108050.A0A0B7F6P8"/>